<dbReference type="Gene3D" id="3.40.50.2000">
    <property type="entry name" value="Glycogen Phosphorylase B"/>
    <property type="match status" value="2"/>
</dbReference>
<sequence>MANPNFLLVAFPSQSHINPALQLASRLLRTGASVTFTTTTSAHRRMTGLQKSDRLTFATYSDGVEEGLKPSTNSLEHLMDETARRCSEALRQLIETSQSKGQNFTCIIYTAVAPWVADVARCYDIPSIVLWIQPATLFEIYYYYLNGYGGNITNESNGPPSPTPLPGLPPLTGRDIPSFLSPGSPFGFLLTLIEKQIQVLKEDRRPRVLVNTFDALELEQLNAIDELELVAIGPLLPSFEGQDSSNASLRGDLFQGSGDYIKWLGTKPAASVIYISFGSISTLLKPQKEEIARGLLSTGRPFLWVIRKGGDHGKQEESEDGLSCEEELRKQGMIVPWCSQVEVLSHPSVGCFVTHCGWNSTLESLVCGVPMVALPLWADQLTNAMLIEDVWRVGVRADGNGGGIVEGGELERCLELVMGGGKRSEGMRGKAEKLKDLAREAAKEGGSADKNLKAFLEEIVSS</sequence>
<dbReference type="PANTHER" id="PTHR11926:SF870">
    <property type="entry name" value="UDP-GLYCOSYLTRANSFERASE 75B1"/>
    <property type="match status" value="1"/>
</dbReference>
<dbReference type="AlphaFoldDB" id="A0A8B8PIG2"/>
<evidence type="ECO:0000256" key="3">
    <source>
        <dbReference type="ARBA" id="ARBA00022679"/>
    </source>
</evidence>
<evidence type="ECO:0000256" key="1">
    <source>
        <dbReference type="ARBA" id="ARBA00009995"/>
    </source>
</evidence>
<dbReference type="GO" id="GO:0080044">
    <property type="term" value="F:quercetin 7-O-glucosyltransferase activity"/>
    <property type="evidence" value="ECO:0007669"/>
    <property type="project" value="TreeGrafter"/>
</dbReference>
<keyword evidence="6" id="KW-1185">Reference proteome</keyword>
<evidence type="ECO:0000256" key="4">
    <source>
        <dbReference type="RuleBase" id="RU003718"/>
    </source>
</evidence>
<dbReference type="InterPro" id="IPR035595">
    <property type="entry name" value="UDP_glycos_trans_CS"/>
</dbReference>
<dbReference type="EC" id="2.4.1.-" evidence="5"/>
<dbReference type="PROSITE" id="PS00018">
    <property type="entry name" value="EF_HAND_1"/>
    <property type="match status" value="1"/>
</dbReference>
<dbReference type="Proteomes" id="UP000827889">
    <property type="component" value="Chromosome 1"/>
</dbReference>
<evidence type="ECO:0000256" key="2">
    <source>
        <dbReference type="ARBA" id="ARBA00022676"/>
    </source>
</evidence>
<dbReference type="GeneID" id="115743341"/>
<dbReference type="RefSeq" id="XP_030533938.1">
    <property type="nucleotide sequence ID" value="XM_030678078.2"/>
</dbReference>
<dbReference type="Pfam" id="PF00201">
    <property type="entry name" value="UDPGT"/>
    <property type="match status" value="1"/>
</dbReference>
<comment type="similarity">
    <text evidence="1 4">Belongs to the UDP-glycosyltransferase family.</text>
</comment>
<keyword evidence="2 4" id="KW-0328">Glycosyltransferase</keyword>
<evidence type="ECO:0000256" key="5">
    <source>
        <dbReference type="RuleBase" id="RU362057"/>
    </source>
</evidence>
<dbReference type="GO" id="GO:0080043">
    <property type="term" value="F:quercetin 3-O-glucosyltransferase activity"/>
    <property type="evidence" value="ECO:0007669"/>
    <property type="project" value="TreeGrafter"/>
</dbReference>
<protein>
    <recommendedName>
        <fullName evidence="5">Glycosyltransferase</fullName>
        <ecNumber evidence="5">2.4.1.-</ecNumber>
    </recommendedName>
</protein>
<organism evidence="6 7">
    <name type="scientific">Rhodamnia argentea</name>
    <dbReference type="NCBI Taxonomy" id="178133"/>
    <lineage>
        <taxon>Eukaryota</taxon>
        <taxon>Viridiplantae</taxon>
        <taxon>Streptophyta</taxon>
        <taxon>Embryophyta</taxon>
        <taxon>Tracheophyta</taxon>
        <taxon>Spermatophyta</taxon>
        <taxon>Magnoliopsida</taxon>
        <taxon>eudicotyledons</taxon>
        <taxon>Gunneridae</taxon>
        <taxon>Pentapetalae</taxon>
        <taxon>rosids</taxon>
        <taxon>malvids</taxon>
        <taxon>Myrtales</taxon>
        <taxon>Myrtaceae</taxon>
        <taxon>Myrtoideae</taxon>
        <taxon>Myrteae</taxon>
        <taxon>Australasian group</taxon>
        <taxon>Rhodamnia</taxon>
    </lineage>
</organism>
<dbReference type="OrthoDB" id="5835829at2759"/>
<gene>
    <name evidence="7" type="primary">LOC115743341</name>
</gene>
<evidence type="ECO:0000313" key="7">
    <source>
        <dbReference type="RefSeq" id="XP_030533938.1"/>
    </source>
</evidence>
<dbReference type="PROSITE" id="PS00375">
    <property type="entry name" value="UDPGT"/>
    <property type="match status" value="1"/>
</dbReference>
<keyword evidence="3 4" id="KW-0808">Transferase</keyword>
<dbReference type="CDD" id="cd03784">
    <property type="entry name" value="GT1_Gtf-like"/>
    <property type="match status" value="1"/>
</dbReference>
<dbReference type="KEGG" id="rarg:115743341"/>
<reference evidence="7" key="2">
    <citation type="submission" date="2025-08" db="UniProtKB">
        <authorList>
            <consortium name="RefSeq"/>
        </authorList>
    </citation>
    <scope>IDENTIFICATION</scope>
    <source>
        <tissue evidence="7">Leaf</tissue>
    </source>
</reference>
<dbReference type="InterPro" id="IPR018247">
    <property type="entry name" value="EF_Hand_1_Ca_BS"/>
</dbReference>
<dbReference type="FunFam" id="3.40.50.2000:FF:000019">
    <property type="entry name" value="Glycosyltransferase"/>
    <property type="match status" value="1"/>
</dbReference>
<dbReference type="InterPro" id="IPR002213">
    <property type="entry name" value="UDP_glucos_trans"/>
</dbReference>
<accession>A0A8B8PIG2</accession>
<dbReference type="PANTHER" id="PTHR11926">
    <property type="entry name" value="GLUCOSYL/GLUCURONOSYL TRANSFERASES"/>
    <property type="match status" value="1"/>
</dbReference>
<proteinExistence type="inferred from homology"/>
<evidence type="ECO:0000313" key="6">
    <source>
        <dbReference type="Proteomes" id="UP000827889"/>
    </source>
</evidence>
<dbReference type="SUPFAM" id="SSF53756">
    <property type="entry name" value="UDP-Glycosyltransferase/glycogen phosphorylase"/>
    <property type="match status" value="1"/>
</dbReference>
<reference evidence="6" key="1">
    <citation type="submission" date="2025-05" db="UniProtKB">
        <authorList>
            <consortium name="RefSeq"/>
        </authorList>
    </citation>
    <scope>NUCLEOTIDE SEQUENCE [LARGE SCALE GENOMIC DNA]</scope>
</reference>
<name>A0A8B8PIG2_9MYRT</name>